<organism evidence="2 3">
    <name type="scientific">Polynucleobacter wuianus</name>
    <dbReference type="NCBI Taxonomy" id="1743168"/>
    <lineage>
        <taxon>Bacteria</taxon>
        <taxon>Pseudomonadati</taxon>
        <taxon>Pseudomonadota</taxon>
        <taxon>Betaproteobacteria</taxon>
        <taxon>Burkholderiales</taxon>
        <taxon>Burkholderiaceae</taxon>
        <taxon>Polynucleobacter</taxon>
    </lineage>
</organism>
<keyword evidence="1" id="KW-1133">Transmembrane helix</keyword>
<dbReference type="KEGG" id="pwu:A8O14_06185"/>
<feature type="transmembrane region" description="Helical" evidence="1">
    <location>
        <begin position="20"/>
        <end position="36"/>
    </location>
</feature>
<feature type="transmembrane region" description="Helical" evidence="1">
    <location>
        <begin position="56"/>
        <end position="76"/>
    </location>
</feature>
<accession>A0A191UF89</accession>
<evidence type="ECO:0000313" key="3">
    <source>
        <dbReference type="Proteomes" id="UP000078463"/>
    </source>
</evidence>
<proteinExistence type="predicted"/>
<sequence>MILDKLSYKPSQSHQHRTRYRRMVGGLSFLFFYLIFSVDEFIFSSISLRSGDIDVAVFFAGAIIFGGLGFFLGPSIRRFWQALSPRVKRHRSLSLGSYR</sequence>
<keyword evidence="3" id="KW-1185">Reference proteome</keyword>
<keyword evidence="1" id="KW-0812">Transmembrane</keyword>
<dbReference type="STRING" id="1743168.A8O14_06185"/>
<dbReference type="Proteomes" id="UP000078463">
    <property type="component" value="Chromosome"/>
</dbReference>
<reference evidence="3" key="1">
    <citation type="submission" date="2016-05" db="EMBL/GenBank/DDBJ databases">
        <title>Polynucleobacter sp. QLW-P1FAT50C-4 genome.</title>
        <authorList>
            <person name="Hahn M.W."/>
        </authorList>
    </citation>
    <scope>NUCLEOTIDE SEQUENCE [LARGE SCALE GENOMIC DNA]</scope>
    <source>
        <strain evidence="3">QLW-P1FAT50C-4</strain>
    </source>
</reference>
<protein>
    <recommendedName>
        <fullName evidence="4">Major facilitator superfamily (MFS) profile domain-containing protein</fullName>
    </recommendedName>
</protein>
<keyword evidence="1" id="KW-0472">Membrane</keyword>
<gene>
    <name evidence="2" type="ORF">A8O14_06185</name>
</gene>
<evidence type="ECO:0000313" key="2">
    <source>
        <dbReference type="EMBL" id="ANI99699.1"/>
    </source>
</evidence>
<name>A0A191UF89_9BURK</name>
<evidence type="ECO:0008006" key="4">
    <source>
        <dbReference type="Google" id="ProtNLM"/>
    </source>
</evidence>
<evidence type="ECO:0000256" key="1">
    <source>
        <dbReference type="SAM" id="Phobius"/>
    </source>
</evidence>
<dbReference type="EMBL" id="CP015922">
    <property type="protein sequence ID" value="ANI99699.1"/>
    <property type="molecule type" value="Genomic_DNA"/>
</dbReference>
<dbReference type="AlphaFoldDB" id="A0A191UF89"/>